<reference evidence="1 3" key="1">
    <citation type="submission" date="2018-06" db="EMBL/GenBank/DDBJ databases">
        <authorList>
            <consortium name="Pathogen Informatics"/>
            <person name="Doyle S."/>
        </authorList>
    </citation>
    <scope>NUCLEOTIDE SEQUENCE [LARGE SCALE GENOMIC DNA]</scope>
    <source>
        <strain evidence="1 3">NCTC10597</strain>
    </source>
</reference>
<evidence type="ECO:0000313" key="1">
    <source>
        <dbReference type="EMBL" id="STX09302.1"/>
    </source>
</evidence>
<dbReference type="RefSeq" id="WP_109348647.1">
    <property type="nucleotide sequence ID" value="NZ_BJUE01000014.1"/>
</dbReference>
<name>A0A2U3AG38_9BACL</name>
<dbReference type="EMBL" id="UGNP01000001">
    <property type="protein sequence ID" value="STX09302.1"/>
    <property type="molecule type" value="Genomic_DNA"/>
</dbReference>
<gene>
    <name evidence="2" type="ORF">DFR61_11070</name>
    <name evidence="1" type="ORF">NCTC10597_00974</name>
</gene>
<dbReference type="EMBL" id="SNZG01000010">
    <property type="protein sequence ID" value="TDR39853.1"/>
    <property type="molecule type" value="Genomic_DNA"/>
</dbReference>
<evidence type="ECO:0000313" key="2">
    <source>
        <dbReference type="EMBL" id="TDR39853.1"/>
    </source>
</evidence>
<dbReference type="Proteomes" id="UP000254330">
    <property type="component" value="Unassembled WGS sequence"/>
</dbReference>
<evidence type="ECO:0000313" key="4">
    <source>
        <dbReference type="Proteomes" id="UP000294641"/>
    </source>
</evidence>
<proteinExistence type="predicted"/>
<dbReference type="PROSITE" id="PS51257">
    <property type="entry name" value="PROKAR_LIPOPROTEIN"/>
    <property type="match status" value="1"/>
</dbReference>
<reference evidence="2 4" key="2">
    <citation type="submission" date="2019-03" db="EMBL/GenBank/DDBJ databases">
        <title>Genomic Encyclopedia of Type Strains, Phase IV (KMG-IV): sequencing the most valuable type-strain genomes for metagenomic binning, comparative biology and taxonomic classification.</title>
        <authorList>
            <person name="Goeker M."/>
        </authorList>
    </citation>
    <scope>NUCLEOTIDE SEQUENCE [LARGE SCALE GENOMIC DNA]</scope>
    <source>
        <strain evidence="2 4">DSM 20580</strain>
    </source>
</reference>
<evidence type="ECO:0000313" key="3">
    <source>
        <dbReference type="Proteomes" id="UP000254330"/>
    </source>
</evidence>
<sequence length="241" mass="27335">MKKLKLILTILVAMAVLSGCLYPKAEKRELETADALNLEMIQKAVDQYREKTGGLLPIKTRDQNTDQYIRYPIDFEKLLREGVLEKYPANSFEKGGLFQYVIWKAESKQPVVKVVDLQQAEAIRELSIKKGVNGYVPLAENISGNIYKLAYEKMGLKAAPSVPSPYSSTNLPIVIKGTGEIVVDYSIELQKIVNEKKPKVKKNEDIRYLLEDQYPILPAFSAKYILNNDGEVAFFDDRKNK</sequence>
<dbReference type="OrthoDB" id="2449131at2"/>
<keyword evidence="4" id="KW-1185">Reference proteome</keyword>
<dbReference type="AlphaFoldDB" id="A0A2U3AG38"/>
<organism evidence="1 3">
    <name type="scientific">Kurthia zopfii</name>
    <dbReference type="NCBI Taxonomy" id="1650"/>
    <lineage>
        <taxon>Bacteria</taxon>
        <taxon>Bacillati</taxon>
        <taxon>Bacillota</taxon>
        <taxon>Bacilli</taxon>
        <taxon>Bacillales</taxon>
        <taxon>Caryophanaceae</taxon>
        <taxon>Kurthia</taxon>
    </lineage>
</organism>
<comment type="caution">
    <text evidence="1">The sequence shown here is derived from an EMBL/GenBank/DDBJ whole genome shotgun (WGS) entry which is preliminary data.</text>
</comment>
<protein>
    <recommendedName>
        <fullName evidence="5">Lipoprotein</fullName>
    </recommendedName>
</protein>
<evidence type="ECO:0008006" key="5">
    <source>
        <dbReference type="Google" id="ProtNLM"/>
    </source>
</evidence>
<accession>A0A2U3AG38</accession>
<dbReference type="Proteomes" id="UP000294641">
    <property type="component" value="Unassembled WGS sequence"/>
</dbReference>